<proteinExistence type="predicted"/>
<dbReference type="NCBIfam" id="TIGR01635">
    <property type="entry name" value="tail_comp_S"/>
    <property type="match status" value="1"/>
</dbReference>
<sequence>MAGASLALDYRDALQVLLAIDDTLKFPQAMLQDMGERLLELHQQRFTEQKAPDGTAWQSLSSRYQKRKRRNADKILTRDGYLRNTLRWQVNANELLFGTDRVYGAIHQFGGTIEIAARSQQAYYRTKRNSDGKTEIGNQFVRKKKSNFSRWHTLPKYSITIPARPWLGVSATDTERLLEIARSSLQRKKGA</sequence>
<evidence type="ECO:0000313" key="2">
    <source>
        <dbReference type="Proteomes" id="UP000696310"/>
    </source>
</evidence>
<comment type="caution">
    <text evidence="1">The sequence shown here is derived from an EMBL/GenBank/DDBJ whole genome shotgun (WGS) entry which is preliminary data.</text>
</comment>
<dbReference type="Proteomes" id="UP000696310">
    <property type="component" value="Unassembled WGS sequence"/>
</dbReference>
<organism evidence="1 2">
    <name type="scientific">Pectobacterium polaris</name>
    <dbReference type="NCBI Taxonomy" id="2042057"/>
    <lineage>
        <taxon>Bacteria</taxon>
        <taxon>Pseudomonadati</taxon>
        <taxon>Pseudomonadota</taxon>
        <taxon>Gammaproteobacteria</taxon>
        <taxon>Enterobacterales</taxon>
        <taxon>Pectobacteriaceae</taxon>
        <taxon>Pectobacterium</taxon>
    </lineage>
</organism>
<protein>
    <submittedName>
        <fullName evidence="1">Phage virion morphogenesis protein</fullName>
    </submittedName>
</protein>
<reference evidence="1" key="1">
    <citation type="journal article" date="2021" name="bioRxiv">
        <title>Identification of Pectobacterium species isolated from the soft rot of tetecho (Neobuxbaumia tetetzo), a columnar cactus, and associated metagenomics.</title>
        <authorList>
            <person name="Vargas-Peralta D."/>
            <person name="Narvaez-Barragan D.A."/>
            <person name="de Sandozequi A."/>
            <person name="Romero-Gutierrez M.F."/>
            <person name="Segovia L."/>
            <person name="Martinez-Anaya C."/>
            <person name="Alcaraz L.D."/>
            <person name="de la Torre Almaraz R."/>
        </authorList>
    </citation>
    <scope>NUCLEOTIDE SEQUENCE</scope>
    <source>
        <strain evidence="1">A3</strain>
    </source>
</reference>
<dbReference type="EMBL" id="JAESHX010000059">
    <property type="protein sequence ID" value="MBW5893123.1"/>
    <property type="molecule type" value="Genomic_DNA"/>
</dbReference>
<dbReference type="AlphaFoldDB" id="A0AAW4P1D6"/>
<name>A0AAW4P1D6_9GAMM</name>
<accession>A0AAW4P1D6</accession>
<dbReference type="RefSeq" id="WP_219679900.1">
    <property type="nucleotide sequence ID" value="NZ_JAESHX010000059.1"/>
</dbReference>
<reference evidence="1" key="2">
    <citation type="submission" date="2021-01" db="EMBL/GenBank/DDBJ databases">
        <authorList>
            <person name="Vargas Peralta D."/>
        </authorList>
    </citation>
    <scope>NUCLEOTIDE SEQUENCE</scope>
    <source>
        <strain evidence="1">A3</strain>
    </source>
</reference>
<evidence type="ECO:0000313" key="1">
    <source>
        <dbReference type="EMBL" id="MBW5893123.1"/>
    </source>
</evidence>
<dbReference type="Pfam" id="PF05069">
    <property type="entry name" value="Phage_tail_S"/>
    <property type="match status" value="1"/>
</dbReference>
<gene>
    <name evidence="1" type="ORF">IM880_12950</name>
</gene>
<dbReference type="InterPro" id="IPR006522">
    <property type="entry name" value="Phage_virion_morphogenesis"/>
</dbReference>